<proteinExistence type="predicted"/>
<evidence type="ECO:0000256" key="3">
    <source>
        <dbReference type="ARBA" id="ARBA00022679"/>
    </source>
</evidence>
<evidence type="ECO:0000256" key="11">
    <source>
        <dbReference type="ARBA" id="ARBA00022908"/>
    </source>
</evidence>
<sequence length="1771" mass="199778">MTSDGNFDCAVESGISNLRGSVSRPFIKGKLRRSDFGARVIGLQLDDTLAPTLVILIFPDVTASRVTSATLVLLRDLNLIFDLVPRTYIDWLSMDGVPWTFMSVDRLGLFQQLHWHIYRASGLRSGLYCPYTYIEHPVRALVASVDRAWSRLIRRQDVCLIGSLKYHLFHSFGVWLAREVVRPGVAHPGRGRAVAPARDREEEPQAAYVPPQPVGPRPAQPPPAPAAAAAPDLHALLTQILAAIGEMRQAPVPAAPAPAPAPQGQPAAAAPEVQPPPVHVTVVSDLKDGEMPLREQKMLGVFQRLALPIFSGAIGEDAYEFQLTCQEQLQSLGLLESRGADFTAHQFRGPARQWWRSYRESRPVGSPHVSWSEFSEAFLARFMPRSVRDRLRDQFSRLEQGPMTVSEYETRFHELSRHATMILPTEEERVRCFVRGLRYRLRVDTEHLVSAGRSFLDVVDHARSMEHIHREAQGGSDKRARYQGSYSGSQTRGRDSYDRPRQRFQQGQSSRPVQAALPASEGGQYHQGGPSTGQGSRGSDSLPSYRGRVTSERSASGCFDCGALDHWSRECPRRGRGAIVPAPLTPRPVSAVPPLVRGGGQDQGRRDSRQGTRGGARGGRLSGRSDASGRGAQGHFYAAPARATAEASDDVITGMLLLCHQPATVLFDPGSTFSYVFVYFAPRLGMRSASLTEPIHVSTPVGESLVVDQILRSCLVTIQGCDTRVDLILLDMVDFDVILGMDWLSPYHAVLDCYAKTVTLAMPGISPVLWQGAYSHTPTWIISFMRARRLVASGCLAYLAYVRDVSRDDSSVDSVPVVREFADVFPIDLPGLPPDRDIDFAIDLEPDTRPISIPPYRMAPAELRELSAQLEDLLGKGFIRPSVSPWGAPVLFVKKKDGTMRMCIDYRQLNKVTVKNRYPMPRIDDLFDQLQGAAVFSKIDLRSGYHQLRIRAADIPKTAFRTRYGHYEFLVMSFGLTNAPAAFMDLMTRVFRPYLDLFVIVFIDDILTLRDQRLYAKFSKCEFWLESVAFLGHVVSKEGIRVDPAKIEAIRDWVRPTSVTEIRSFVGLAGYYRRFVEGFSTIAALLTRLTRVDVPFVWSEECEASFLRLKELLTTAPILTLPVEGEGFTVYCDASGVGLGCVLMQQGRVIAYASRQLKIHEHNYPTHDLELAAVVFALKIWRHYLYGVRCEIYTDHRSLQYIMSQRDLNSRQRRWIELLKDYDLSILYHPGKANVVADALSRKAVSMGSLAFLSVEERPLALDIQSLANSMVRLDISDSRCVLAFMRVQSSLLDRIRGCQFEDDTLVALRDRVLADDGGQATLDPDGVLKFAGRICVPRVGDLIQLILSEAHESRYSIHPGTAKMYRDLRQHYWWSGMRRDIADFVSRCLCCQQVKAEHLRPGGEFQRLPIPEWKWERITMDFVVGLPRTSRGVDSIWVIVDRLTKSAHFLPVHTTFSAERLARIYIREVVRLHGVPVSIISDRGSQFTSSFWRAFQEELGTRVHLSTSFHPQTDGQSERTIQVLEDMLRACVMDFGGQWEQFLPLAEFAYNNSYHSSIQMAPFEALYGRRCRSPVGWFESTEPRPRGTDLLQEALDQVRVIQDRLRTAQSRHQSYADQRRRPLRFSVGDRVFLRVSPMKGVMRFGRRGKLSPRYIGPFEILRTVGEVAYELALPPVFSAIHPVFHVSMLRRYVPDESHVLQYDAVELDDRLTFVEEPVAILARDVRRLRSRAIPVVKVRWRHRPVEEATWETEQEMREQFPSLFEPSGTS</sequence>
<dbReference type="PROSITE" id="PS50878">
    <property type="entry name" value="RT_POL"/>
    <property type="match status" value="1"/>
</dbReference>
<dbReference type="SUPFAM" id="SSF53098">
    <property type="entry name" value="Ribonuclease H-like"/>
    <property type="match status" value="1"/>
</dbReference>
<evidence type="ECO:0000256" key="2">
    <source>
        <dbReference type="ARBA" id="ARBA00022670"/>
    </source>
</evidence>
<keyword evidence="10" id="KW-0460">Magnesium</keyword>
<accession>Q6F2D6</accession>
<dbReference type="Pfam" id="PF17917">
    <property type="entry name" value="RT_RNaseH"/>
    <property type="match status" value="1"/>
</dbReference>
<evidence type="ECO:0000256" key="4">
    <source>
        <dbReference type="ARBA" id="ARBA00022695"/>
    </source>
</evidence>
<keyword evidence="8" id="KW-0255">Endonuclease</keyword>
<dbReference type="GO" id="GO:0008270">
    <property type="term" value="F:zinc ion binding"/>
    <property type="evidence" value="ECO:0007669"/>
    <property type="project" value="UniProtKB-KW"/>
</dbReference>
<dbReference type="InterPro" id="IPR001584">
    <property type="entry name" value="Integrase_cat-core"/>
</dbReference>
<feature type="compositionally biased region" description="Pro residues" evidence="17">
    <location>
        <begin position="210"/>
        <end position="225"/>
    </location>
</feature>
<dbReference type="EC" id="2.7.7.49" evidence="1"/>
<feature type="region of interest" description="Disordered" evidence="17">
    <location>
        <begin position="577"/>
        <end position="632"/>
    </location>
</feature>
<evidence type="ECO:0000259" key="19">
    <source>
        <dbReference type="PROSITE" id="PS50878"/>
    </source>
</evidence>
<dbReference type="GO" id="GO:0015074">
    <property type="term" value="P:DNA integration"/>
    <property type="evidence" value="ECO:0007669"/>
    <property type="project" value="UniProtKB-KW"/>
</dbReference>
<keyword evidence="4" id="KW-0548">Nucleotidyltransferase</keyword>
<keyword evidence="13" id="KW-0239">DNA-directed DNA polymerase</keyword>
<dbReference type="Gene3D" id="3.30.420.10">
    <property type="entry name" value="Ribonuclease H-like superfamily/Ribonuclease H"/>
    <property type="match status" value="1"/>
</dbReference>
<feature type="region of interest" description="Disordered" evidence="17">
    <location>
        <begin position="469"/>
        <end position="549"/>
    </location>
</feature>
<dbReference type="Pfam" id="PF24626">
    <property type="entry name" value="SH3_Tf2-1"/>
    <property type="match status" value="1"/>
</dbReference>
<dbReference type="Pfam" id="PF03732">
    <property type="entry name" value="Retrotrans_gag"/>
    <property type="match status" value="1"/>
</dbReference>
<evidence type="ECO:0000256" key="6">
    <source>
        <dbReference type="ARBA" id="ARBA00022723"/>
    </source>
</evidence>
<feature type="compositionally biased region" description="Gly residues" evidence="17">
    <location>
        <begin position="612"/>
        <end position="621"/>
    </location>
</feature>
<dbReference type="GO" id="GO:0006310">
    <property type="term" value="P:DNA recombination"/>
    <property type="evidence" value="ECO:0007669"/>
    <property type="project" value="UniProtKB-KW"/>
</dbReference>
<evidence type="ECO:0000256" key="10">
    <source>
        <dbReference type="ARBA" id="ARBA00022842"/>
    </source>
</evidence>
<dbReference type="InterPro" id="IPR000477">
    <property type="entry name" value="RT_dom"/>
</dbReference>
<dbReference type="InterPro" id="IPR016197">
    <property type="entry name" value="Chromo-like_dom_sf"/>
</dbReference>
<dbReference type="Pfam" id="PF08284">
    <property type="entry name" value="RVP_2"/>
    <property type="match status" value="1"/>
</dbReference>
<dbReference type="InterPro" id="IPR012337">
    <property type="entry name" value="RNaseH-like_sf"/>
</dbReference>
<feature type="domain" description="CCHC-type" evidence="18">
    <location>
        <begin position="558"/>
        <end position="573"/>
    </location>
</feature>
<dbReference type="FunFam" id="3.10.20.370:FF:000001">
    <property type="entry name" value="Retrovirus-related Pol polyprotein from transposon 17.6-like protein"/>
    <property type="match status" value="1"/>
</dbReference>
<evidence type="ECO:0000256" key="5">
    <source>
        <dbReference type="ARBA" id="ARBA00022722"/>
    </source>
</evidence>
<evidence type="ECO:0000256" key="12">
    <source>
        <dbReference type="ARBA" id="ARBA00022918"/>
    </source>
</evidence>
<dbReference type="InterPro" id="IPR041588">
    <property type="entry name" value="Integrase_H2C2"/>
</dbReference>
<keyword evidence="7" id="KW-0064">Aspartyl protease</keyword>
<dbReference type="InterPro" id="IPR050951">
    <property type="entry name" value="Retrovirus_Pol_polyprotein"/>
</dbReference>
<keyword evidence="16" id="KW-0862">Zinc</keyword>
<dbReference type="Pfam" id="PF00078">
    <property type="entry name" value="RVT_1"/>
    <property type="match status" value="1"/>
</dbReference>
<reference evidence="21" key="2">
    <citation type="submission" date="2006-08" db="EMBL/GenBank/DDBJ databases">
        <authorList>
            <person name="Childs K."/>
        </authorList>
    </citation>
    <scope>NUCLEOTIDE SEQUENCE</scope>
</reference>
<dbReference type="Pfam" id="PF17921">
    <property type="entry name" value="Integrase_H2C2"/>
    <property type="match status" value="1"/>
</dbReference>
<dbReference type="Gene3D" id="3.30.70.270">
    <property type="match status" value="2"/>
</dbReference>
<feature type="compositionally biased region" description="Basic and acidic residues" evidence="17">
    <location>
        <begin position="492"/>
        <end position="501"/>
    </location>
</feature>
<keyword evidence="2" id="KW-0645">Protease</keyword>
<dbReference type="InterPro" id="IPR043502">
    <property type="entry name" value="DNA/RNA_pol_sf"/>
</dbReference>
<dbReference type="GO" id="GO:0003677">
    <property type="term" value="F:DNA binding"/>
    <property type="evidence" value="ECO:0007669"/>
    <property type="project" value="UniProtKB-KW"/>
</dbReference>
<dbReference type="SMART" id="SM00343">
    <property type="entry name" value="ZnF_C2HC"/>
    <property type="match status" value="1"/>
</dbReference>
<reference evidence="21" key="1">
    <citation type="submission" date="2004-07" db="EMBL/GenBank/DDBJ databases">
        <authorList>
            <person name="Buell R."/>
            <person name="Liu J."/>
            <person name="Childs K."/>
            <person name="Zaborsky J."/>
            <person name="Tallon L."/>
            <person name="Wirtz U."/>
            <person name="Wei F."/>
            <person name="Kuang H."/>
            <person name="Zhang P."/>
            <person name="Marano M."/>
            <person name="Baker B."/>
        </authorList>
    </citation>
    <scope>NUCLEOTIDE SEQUENCE</scope>
</reference>
<dbReference type="CDD" id="cd09274">
    <property type="entry name" value="RNase_HI_RT_Ty3"/>
    <property type="match status" value="1"/>
</dbReference>
<dbReference type="GO" id="GO:0003964">
    <property type="term" value="F:RNA-directed DNA polymerase activity"/>
    <property type="evidence" value="ECO:0007669"/>
    <property type="project" value="UniProtKB-KW"/>
</dbReference>
<dbReference type="InterPro" id="IPR043128">
    <property type="entry name" value="Rev_trsase/Diguanyl_cyclase"/>
</dbReference>
<dbReference type="InterPro" id="IPR001878">
    <property type="entry name" value="Znf_CCHC"/>
</dbReference>
<feature type="compositionally biased region" description="Pro residues" evidence="17">
    <location>
        <begin position="253"/>
        <end position="263"/>
    </location>
</feature>
<feature type="domain" description="Integrase catalytic" evidence="20">
    <location>
        <begin position="1408"/>
        <end position="1571"/>
    </location>
</feature>
<dbReference type="EMBL" id="AC150162">
    <property type="protein sequence ID" value="AAT66771.2"/>
    <property type="molecule type" value="Genomic_DNA"/>
</dbReference>
<feature type="region of interest" description="Disordered" evidence="17">
    <location>
        <begin position="187"/>
        <end position="228"/>
    </location>
</feature>
<evidence type="ECO:0000256" key="1">
    <source>
        <dbReference type="ARBA" id="ARBA00012493"/>
    </source>
</evidence>
<evidence type="ECO:0000256" key="15">
    <source>
        <dbReference type="ARBA" id="ARBA00023172"/>
    </source>
</evidence>
<protein>
    <recommendedName>
        <fullName evidence="1">RNA-directed DNA polymerase</fullName>
        <ecNumber evidence="1">2.7.7.49</ecNumber>
    </recommendedName>
</protein>
<dbReference type="PROSITE" id="PS50994">
    <property type="entry name" value="INTEGRASE"/>
    <property type="match status" value="1"/>
</dbReference>
<dbReference type="InterPro" id="IPR041373">
    <property type="entry name" value="RT_RNaseH"/>
</dbReference>
<dbReference type="InterPro" id="IPR021109">
    <property type="entry name" value="Peptidase_aspartic_dom_sf"/>
</dbReference>
<evidence type="ECO:0000256" key="7">
    <source>
        <dbReference type="ARBA" id="ARBA00022750"/>
    </source>
</evidence>
<feature type="compositionally biased region" description="Basic and acidic residues" evidence="17">
    <location>
        <begin position="469"/>
        <end position="480"/>
    </location>
</feature>
<dbReference type="GO" id="GO:0004519">
    <property type="term" value="F:endonuclease activity"/>
    <property type="evidence" value="ECO:0007669"/>
    <property type="project" value="UniProtKB-KW"/>
</dbReference>
<keyword evidence="12" id="KW-0695">RNA-directed DNA polymerase</keyword>
<dbReference type="PROSITE" id="PS50158">
    <property type="entry name" value="ZF_CCHC"/>
    <property type="match status" value="1"/>
</dbReference>
<name>Q6F2D6_SOLDE</name>
<evidence type="ECO:0000256" key="14">
    <source>
        <dbReference type="ARBA" id="ARBA00023125"/>
    </source>
</evidence>
<evidence type="ECO:0000256" key="17">
    <source>
        <dbReference type="SAM" id="MobiDB-lite"/>
    </source>
</evidence>
<dbReference type="GO" id="GO:0006508">
    <property type="term" value="P:proteolysis"/>
    <property type="evidence" value="ECO:0007669"/>
    <property type="project" value="UniProtKB-KW"/>
</dbReference>
<dbReference type="InterPro" id="IPR036397">
    <property type="entry name" value="RNaseH_sf"/>
</dbReference>
<dbReference type="FunFam" id="3.30.70.270:FF:000020">
    <property type="entry name" value="Transposon Tf2-6 polyprotein-like Protein"/>
    <property type="match status" value="1"/>
</dbReference>
<feature type="region of interest" description="Disordered" evidence="17">
    <location>
        <begin position="252"/>
        <end position="274"/>
    </location>
</feature>
<keyword evidence="16" id="KW-0863">Zinc-finger</keyword>
<dbReference type="Gene3D" id="1.10.340.70">
    <property type="match status" value="1"/>
</dbReference>
<evidence type="ECO:0000259" key="20">
    <source>
        <dbReference type="PROSITE" id="PS50994"/>
    </source>
</evidence>
<dbReference type="PANTHER" id="PTHR37984:SF5">
    <property type="entry name" value="PROTEIN NYNRIN-LIKE"/>
    <property type="match status" value="1"/>
</dbReference>
<gene>
    <name evidence="21" type="ORF">SDM1_49t00014</name>
</gene>
<dbReference type="CDD" id="cd00303">
    <property type="entry name" value="retropepsin_like"/>
    <property type="match status" value="1"/>
</dbReference>
<evidence type="ECO:0000256" key="13">
    <source>
        <dbReference type="ARBA" id="ARBA00022932"/>
    </source>
</evidence>
<dbReference type="GO" id="GO:0003887">
    <property type="term" value="F:DNA-directed DNA polymerase activity"/>
    <property type="evidence" value="ECO:0007669"/>
    <property type="project" value="UniProtKB-KW"/>
</dbReference>
<dbReference type="SUPFAM" id="SSF50630">
    <property type="entry name" value="Acid proteases"/>
    <property type="match status" value="1"/>
</dbReference>
<dbReference type="PANTHER" id="PTHR37984">
    <property type="entry name" value="PROTEIN CBG26694"/>
    <property type="match status" value="1"/>
</dbReference>
<dbReference type="Gene3D" id="3.10.20.370">
    <property type="match status" value="1"/>
</dbReference>
<evidence type="ECO:0000256" key="8">
    <source>
        <dbReference type="ARBA" id="ARBA00022759"/>
    </source>
</evidence>
<dbReference type="SUPFAM" id="SSF56672">
    <property type="entry name" value="DNA/RNA polymerases"/>
    <property type="match status" value="1"/>
</dbReference>
<feature type="compositionally biased region" description="Low complexity" evidence="17">
    <location>
        <begin position="622"/>
        <end position="632"/>
    </location>
</feature>
<dbReference type="CDD" id="cd01647">
    <property type="entry name" value="RT_LTR"/>
    <property type="match status" value="1"/>
</dbReference>
<evidence type="ECO:0000256" key="9">
    <source>
        <dbReference type="ARBA" id="ARBA00022801"/>
    </source>
</evidence>
<feature type="compositionally biased region" description="Polar residues" evidence="17">
    <location>
        <begin position="503"/>
        <end position="512"/>
    </location>
</feature>
<evidence type="ECO:0000256" key="16">
    <source>
        <dbReference type="PROSITE-ProRule" id="PRU00047"/>
    </source>
</evidence>
<organism evidence="21">
    <name type="scientific">Solanum demissum</name>
    <name type="common">Wild potato</name>
    <dbReference type="NCBI Taxonomy" id="50514"/>
    <lineage>
        <taxon>Eukaryota</taxon>
        <taxon>Viridiplantae</taxon>
        <taxon>Streptophyta</taxon>
        <taxon>Embryophyta</taxon>
        <taxon>Tracheophyta</taxon>
        <taxon>Spermatophyta</taxon>
        <taxon>Magnoliopsida</taxon>
        <taxon>eudicotyledons</taxon>
        <taxon>Gunneridae</taxon>
        <taxon>Pentapetalae</taxon>
        <taxon>asterids</taxon>
        <taxon>lamiids</taxon>
        <taxon>Solanales</taxon>
        <taxon>Solanaceae</taxon>
        <taxon>Solanoideae</taxon>
        <taxon>Solaneae</taxon>
        <taxon>Solanum</taxon>
    </lineage>
</organism>
<keyword evidence="3" id="KW-0808">Transferase</keyword>
<dbReference type="InterPro" id="IPR056924">
    <property type="entry name" value="SH3_Tf2-1"/>
</dbReference>
<evidence type="ECO:0000259" key="18">
    <source>
        <dbReference type="PROSITE" id="PS50158"/>
    </source>
</evidence>
<dbReference type="GO" id="GO:0004190">
    <property type="term" value="F:aspartic-type endopeptidase activity"/>
    <property type="evidence" value="ECO:0007669"/>
    <property type="project" value="UniProtKB-KW"/>
</dbReference>
<feature type="domain" description="Reverse transcriptase" evidence="19">
    <location>
        <begin position="874"/>
        <end position="1070"/>
    </location>
</feature>
<keyword evidence="9" id="KW-0378">Hydrolase</keyword>
<evidence type="ECO:0000313" key="21">
    <source>
        <dbReference type="EMBL" id="AAT66771.2"/>
    </source>
</evidence>
<dbReference type="InterPro" id="IPR005162">
    <property type="entry name" value="Retrotrans_gag_dom"/>
</dbReference>
<dbReference type="Gene3D" id="3.10.10.10">
    <property type="entry name" value="HIV Type 1 Reverse Transcriptase, subunit A, domain 1"/>
    <property type="match status" value="1"/>
</dbReference>
<keyword evidence="5" id="KW-0540">Nuclease</keyword>
<dbReference type="SUPFAM" id="SSF54160">
    <property type="entry name" value="Chromo domain-like"/>
    <property type="match status" value="1"/>
</dbReference>
<keyword evidence="15" id="KW-0233">DNA recombination</keyword>
<dbReference type="Gene3D" id="2.40.70.10">
    <property type="entry name" value="Acid Proteases"/>
    <property type="match status" value="1"/>
</dbReference>
<keyword evidence="14" id="KW-0238">DNA-binding</keyword>
<keyword evidence="6" id="KW-0479">Metal-binding</keyword>
<keyword evidence="11" id="KW-0229">DNA integration</keyword>
<dbReference type="FunFam" id="3.30.420.10:FF:000032">
    <property type="entry name" value="Retrovirus-related Pol polyprotein from transposon 297-like Protein"/>
    <property type="match status" value="1"/>
</dbReference>